<gene>
    <name evidence="1" type="ORF">OCTVUL_1B000047</name>
</gene>
<sequence length="85" mass="9881">MKHYSETSSFVSKTISAKTKQLVEVVQKRVSRKQQWSMKQMAKSVDISQTAMYKDLSSTLQSVFYPYLLFSRYHWPDNKSSSSSC</sequence>
<organism evidence="1 2">
    <name type="scientific">Octopus vulgaris</name>
    <name type="common">Common octopus</name>
    <dbReference type="NCBI Taxonomy" id="6645"/>
    <lineage>
        <taxon>Eukaryota</taxon>
        <taxon>Metazoa</taxon>
        <taxon>Spiralia</taxon>
        <taxon>Lophotrochozoa</taxon>
        <taxon>Mollusca</taxon>
        <taxon>Cephalopoda</taxon>
        <taxon>Coleoidea</taxon>
        <taxon>Octopodiformes</taxon>
        <taxon>Octopoda</taxon>
        <taxon>Incirrata</taxon>
        <taxon>Octopodidae</taxon>
        <taxon>Octopus</taxon>
    </lineage>
</organism>
<dbReference type="EMBL" id="OX597817">
    <property type="protein sequence ID" value="CAI9721731.1"/>
    <property type="molecule type" value="Genomic_DNA"/>
</dbReference>
<keyword evidence="2" id="KW-1185">Reference proteome</keyword>
<accession>A0AA36F131</accession>
<dbReference type="Proteomes" id="UP001162480">
    <property type="component" value="Chromosome 4"/>
</dbReference>
<name>A0AA36F131_OCTVU</name>
<protein>
    <submittedName>
        <fullName evidence="1">Uncharacterized protein</fullName>
    </submittedName>
</protein>
<proteinExistence type="predicted"/>
<reference evidence="1" key="1">
    <citation type="submission" date="2023-08" db="EMBL/GenBank/DDBJ databases">
        <authorList>
            <person name="Alioto T."/>
            <person name="Alioto T."/>
            <person name="Gomez Garrido J."/>
        </authorList>
    </citation>
    <scope>NUCLEOTIDE SEQUENCE</scope>
</reference>
<evidence type="ECO:0000313" key="1">
    <source>
        <dbReference type="EMBL" id="CAI9721731.1"/>
    </source>
</evidence>
<dbReference type="AlphaFoldDB" id="A0AA36F131"/>
<evidence type="ECO:0000313" key="2">
    <source>
        <dbReference type="Proteomes" id="UP001162480"/>
    </source>
</evidence>